<sequence>MADGMGRYHEVNDKSATHFCICQTKHANYREVQLAFNSYVKLHTSPKISLMKRTFYGSRQHSPLQQVPDVADGFDDALPPTGDDQAEEVHALFLEHLLLAEGACGDCHLGAHHLSDLSHVSHSYCDNKGFRMDAKAENAVLVI</sequence>
<dbReference type="AlphaFoldDB" id="A0A0N4W4S7"/>
<evidence type="ECO:0000313" key="1">
    <source>
        <dbReference type="EMBL" id="VDO24291.1"/>
    </source>
</evidence>
<dbReference type="Proteomes" id="UP000268014">
    <property type="component" value="Unassembled WGS sequence"/>
</dbReference>
<dbReference type="WBParaSite" id="HPLM_0000491401-mRNA-1">
    <property type="protein sequence ID" value="HPLM_0000491401-mRNA-1"/>
    <property type="gene ID" value="HPLM_0000491401"/>
</dbReference>
<reference evidence="3" key="1">
    <citation type="submission" date="2017-02" db="UniProtKB">
        <authorList>
            <consortium name="WormBaseParasite"/>
        </authorList>
    </citation>
    <scope>IDENTIFICATION</scope>
</reference>
<gene>
    <name evidence="1" type="ORF">HPLM_LOCUS4906</name>
</gene>
<evidence type="ECO:0000313" key="3">
    <source>
        <dbReference type="WBParaSite" id="HPLM_0000491401-mRNA-1"/>
    </source>
</evidence>
<proteinExistence type="predicted"/>
<keyword evidence="2" id="KW-1185">Reference proteome</keyword>
<protein>
    <submittedName>
        <fullName evidence="3">Arf-GAP domain-containing protein</fullName>
    </submittedName>
</protein>
<reference evidence="1 2" key="2">
    <citation type="submission" date="2018-11" db="EMBL/GenBank/DDBJ databases">
        <authorList>
            <consortium name="Pathogen Informatics"/>
        </authorList>
    </citation>
    <scope>NUCLEOTIDE SEQUENCE [LARGE SCALE GENOMIC DNA]</scope>
    <source>
        <strain evidence="1 2">MHpl1</strain>
    </source>
</reference>
<accession>A0A0N4W4S7</accession>
<organism evidence="3">
    <name type="scientific">Haemonchus placei</name>
    <name type="common">Barber's pole worm</name>
    <dbReference type="NCBI Taxonomy" id="6290"/>
    <lineage>
        <taxon>Eukaryota</taxon>
        <taxon>Metazoa</taxon>
        <taxon>Ecdysozoa</taxon>
        <taxon>Nematoda</taxon>
        <taxon>Chromadorea</taxon>
        <taxon>Rhabditida</taxon>
        <taxon>Rhabditina</taxon>
        <taxon>Rhabditomorpha</taxon>
        <taxon>Strongyloidea</taxon>
        <taxon>Trichostrongylidae</taxon>
        <taxon>Haemonchus</taxon>
    </lineage>
</organism>
<evidence type="ECO:0000313" key="2">
    <source>
        <dbReference type="Proteomes" id="UP000268014"/>
    </source>
</evidence>
<name>A0A0N4W4S7_HAEPC</name>
<dbReference type="EMBL" id="UZAF01016266">
    <property type="protein sequence ID" value="VDO24291.1"/>
    <property type="molecule type" value="Genomic_DNA"/>
</dbReference>